<evidence type="ECO:0000313" key="4">
    <source>
        <dbReference type="Proteomes" id="UP001185069"/>
    </source>
</evidence>
<dbReference type="SUPFAM" id="SSF46955">
    <property type="entry name" value="Putative DNA-binding domain"/>
    <property type="match status" value="1"/>
</dbReference>
<dbReference type="Pfam" id="PF12728">
    <property type="entry name" value="HTH_17"/>
    <property type="match status" value="1"/>
</dbReference>
<feature type="domain" description="Helix-turn-helix" evidence="2">
    <location>
        <begin position="29"/>
        <end position="73"/>
    </location>
</feature>
<sequence length="85" mass="9385">MPFSADGFEGTSEQQEARMAAPELWRSVDVASFLNISEATLSRWRKRGVGPGCIHVASVARYRPETVRAWVESMESRNGRADTGA</sequence>
<dbReference type="Proteomes" id="UP001185069">
    <property type="component" value="Unassembled WGS sequence"/>
</dbReference>
<evidence type="ECO:0000259" key="2">
    <source>
        <dbReference type="Pfam" id="PF12728"/>
    </source>
</evidence>
<dbReference type="InterPro" id="IPR009061">
    <property type="entry name" value="DNA-bd_dom_put_sf"/>
</dbReference>
<gene>
    <name evidence="3" type="ORF">JOE69_003163</name>
</gene>
<organism evidence="3 4">
    <name type="scientific">Arthrobacter russicus</name>
    <dbReference type="NCBI Taxonomy" id="172040"/>
    <lineage>
        <taxon>Bacteria</taxon>
        <taxon>Bacillati</taxon>
        <taxon>Actinomycetota</taxon>
        <taxon>Actinomycetes</taxon>
        <taxon>Micrococcales</taxon>
        <taxon>Micrococcaceae</taxon>
        <taxon>Arthrobacter</taxon>
    </lineage>
</organism>
<reference evidence="3 4" key="1">
    <citation type="submission" date="2023-07" db="EMBL/GenBank/DDBJ databases">
        <title>Sequencing the genomes of 1000 actinobacteria strains.</title>
        <authorList>
            <person name="Klenk H.-P."/>
        </authorList>
    </citation>
    <scope>NUCLEOTIDE SEQUENCE [LARGE SCALE GENOMIC DNA]</scope>
    <source>
        <strain evidence="3 4">DSM 14555</strain>
    </source>
</reference>
<dbReference type="InterPro" id="IPR041657">
    <property type="entry name" value="HTH_17"/>
</dbReference>
<name>A0ABU1JFK8_9MICC</name>
<accession>A0ABU1JFK8</accession>
<evidence type="ECO:0000256" key="1">
    <source>
        <dbReference type="SAM" id="MobiDB-lite"/>
    </source>
</evidence>
<feature type="region of interest" description="Disordered" evidence="1">
    <location>
        <begin position="1"/>
        <end position="20"/>
    </location>
</feature>
<comment type="caution">
    <text evidence="3">The sequence shown here is derived from an EMBL/GenBank/DDBJ whole genome shotgun (WGS) entry which is preliminary data.</text>
</comment>
<proteinExistence type="predicted"/>
<dbReference type="EMBL" id="JAVDQF010000001">
    <property type="protein sequence ID" value="MDR6270925.1"/>
    <property type="molecule type" value="Genomic_DNA"/>
</dbReference>
<protein>
    <recommendedName>
        <fullName evidence="2">Helix-turn-helix domain-containing protein</fullName>
    </recommendedName>
</protein>
<evidence type="ECO:0000313" key="3">
    <source>
        <dbReference type="EMBL" id="MDR6270925.1"/>
    </source>
</evidence>
<keyword evidence="4" id="KW-1185">Reference proteome</keyword>